<feature type="region of interest" description="Disordered" evidence="4">
    <location>
        <begin position="336"/>
        <end position="357"/>
    </location>
</feature>
<keyword evidence="7" id="KW-1185">Reference proteome</keyword>
<gene>
    <name evidence="6" type="primary">ATG13</name>
    <name evidence="6" type="ORF">HK097_000099</name>
</gene>
<evidence type="ECO:0000313" key="7">
    <source>
        <dbReference type="Proteomes" id="UP001212841"/>
    </source>
</evidence>
<dbReference type="GO" id="GO:0000423">
    <property type="term" value="P:mitophagy"/>
    <property type="evidence" value="ECO:0007669"/>
    <property type="project" value="TreeGrafter"/>
</dbReference>
<dbReference type="InterPro" id="IPR040182">
    <property type="entry name" value="ATG13"/>
</dbReference>
<comment type="caution">
    <text evidence="6">The sequence shown here is derived from an EMBL/GenBank/DDBJ whole genome shotgun (WGS) entry which is preliminary data.</text>
</comment>
<evidence type="ECO:0000256" key="1">
    <source>
        <dbReference type="ARBA" id="ARBA00005246"/>
    </source>
</evidence>
<reference evidence="6" key="1">
    <citation type="submission" date="2020-05" db="EMBL/GenBank/DDBJ databases">
        <title>Phylogenomic resolution of chytrid fungi.</title>
        <authorList>
            <person name="Stajich J.E."/>
            <person name="Amses K."/>
            <person name="Simmons R."/>
            <person name="Seto K."/>
            <person name="Myers J."/>
            <person name="Bonds A."/>
            <person name="Quandt C.A."/>
            <person name="Barry K."/>
            <person name="Liu P."/>
            <person name="Grigoriev I."/>
            <person name="Longcore J.E."/>
            <person name="James T.Y."/>
        </authorList>
    </citation>
    <scope>NUCLEOTIDE SEQUENCE</scope>
    <source>
        <strain evidence="6">JEL0318</strain>
    </source>
</reference>
<dbReference type="GO" id="GO:0034497">
    <property type="term" value="P:protein localization to phagophore assembly site"/>
    <property type="evidence" value="ECO:0007669"/>
    <property type="project" value="TreeGrafter"/>
</dbReference>
<keyword evidence="2 3" id="KW-0072">Autophagy</keyword>
<organism evidence="6 7">
    <name type="scientific">Rhizophlyctis rosea</name>
    <dbReference type="NCBI Taxonomy" id="64517"/>
    <lineage>
        <taxon>Eukaryota</taxon>
        <taxon>Fungi</taxon>
        <taxon>Fungi incertae sedis</taxon>
        <taxon>Chytridiomycota</taxon>
        <taxon>Chytridiomycota incertae sedis</taxon>
        <taxon>Chytridiomycetes</taxon>
        <taxon>Rhizophlyctidales</taxon>
        <taxon>Rhizophlyctidaceae</taxon>
        <taxon>Rhizophlyctis</taxon>
    </lineage>
</organism>
<feature type="non-terminal residue" evidence="6">
    <location>
        <position position="1"/>
    </location>
</feature>
<evidence type="ECO:0000313" key="6">
    <source>
        <dbReference type="EMBL" id="KAJ3047243.1"/>
    </source>
</evidence>
<proteinExistence type="inferred from homology"/>
<evidence type="ECO:0000256" key="4">
    <source>
        <dbReference type="SAM" id="MobiDB-lite"/>
    </source>
</evidence>
<name>A0AAD5WZQ4_9FUNG</name>
<dbReference type="Proteomes" id="UP001212841">
    <property type="component" value="Unassembled WGS sequence"/>
</dbReference>
<feature type="region of interest" description="Disordered" evidence="4">
    <location>
        <begin position="1"/>
        <end position="37"/>
    </location>
</feature>
<dbReference type="Gene3D" id="3.30.900.10">
    <property type="entry name" value="HORMA domain"/>
    <property type="match status" value="1"/>
</dbReference>
<sequence length="357" mass="39564">MQPYHRPTHSSPSTSPRQHDLPSFSPSYATPPSSYPSHIRSAAASVASLSSVGSAAGGSRSKAEQIIQQFYSKAAQIIVQARWTPPNSGGDGGGDGVSAGGGVKVAKKRNAWFNLETEDPTPLRDDLKPWKLAALNTTTQPPPLIIDIYLDISNLDPASQTLILQDGVSQLRQRITQDELKGFERDGTRVVKRTILLETWQLTLSHPIPTQPLDPPLVYKRSAAFFRSLYSYVRLLPAHRLFRKLRDREGGALKIGYRLSSSRMMRVDEAGLDQLHSSGDMRTGISEWGFGNVDTSHGVFNLHVTYRLSCDFSTDTSSTSLLNRFTDMDENYFSPKSLDRQTSSTSDSYFARDPRRS</sequence>
<dbReference type="GO" id="GO:0000407">
    <property type="term" value="C:phagophore assembly site"/>
    <property type="evidence" value="ECO:0007669"/>
    <property type="project" value="TreeGrafter"/>
</dbReference>
<dbReference type="InterPro" id="IPR018731">
    <property type="entry name" value="Atg13_N"/>
</dbReference>
<dbReference type="GO" id="GO:1990316">
    <property type="term" value="C:Atg1/ULK1 kinase complex"/>
    <property type="evidence" value="ECO:0007669"/>
    <property type="project" value="InterPro"/>
</dbReference>
<evidence type="ECO:0000256" key="3">
    <source>
        <dbReference type="RuleBase" id="RU361214"/>
    </source>
</evidence>
<feature type="domain" description="Autophagy-related protein 13 N-terminal" evidence="5">
    <location>
        <begin position="67"/>
        <end position="312"/>
    </location>
</feature>
<dbReference type="GO" id="GO:0005829">
    <property type="term" value="C:cytosol"/>
    <property type="evidence" value="ECO:0007669"/>
    <property type="project" value="TreeGrafter"/>
</dbReference>
<dbReference type="AlphaFoldDB" id="A0AAD5WZQ4"/>
<dbReference type="InterPro" id="IPR036570">
    <property type="entry name" value="HORMA_dom_sf"/>
</dbReference>
<evidence type="ECO:0000256" key="2">
    <source>
        <dbReference type="ARBA" id="ARBA00023006"/>
    </source>
</evidence>
<dbReference type="GO" id="GO:0034727">
    <property type="term" value="P:piecemeal microautophagy of the nucleus"/>
    <property type="evidence" value="ECO:0007669"/>
    <property type="project" value="TreeGrafter"/>
</dbReference>
<accession>A0AAD5WZQ4</accession>
<evidence type="ECO:0000259" key="5">
    <source>
        <dbReference type="Pfam" id="PF10033"/>
    </source>
</evidence>
<protein>
    <recommendedName>
        <fullName evidence="3">Autophagy-related protein 13</fullName>
    </recommendedName>
</protein>
<dbReference type="EMBL" id="JADGJD010001000">
    <property type="protein sequence ID" value="KAJ3047243.1"/>
    <property type="molecule type" value="Genomic_DNA"/>
</dbReference>
<comment type="similarity">
    <text evidence="1 3">Belongs to the ATG13 family. Fungi subfamily.</text>
</comment>
<dbReference type="PANTHER" id="PTHR13430:SF4">
    <property type="entry name" value="AUTOPHAGY-RELATED PROTEIN 13"/>
    <property type="match status" value="1"/>
</dbReference>
<dbReference type="PANTHER" id="PTHR13430">
    <property type="match status" value="1"/>
</dbReference>
<dbReference type="Pfam" id="PF10033">
    <property type="entry name" value="ATG13"/>
    <property type="match status" value="1"/>
</dbReference>